<dbReference type="Proteomes" id="UP001279642">
    <property type="component" value="Unassembled WGS sequence"/>
</dbReference>
<dbReference type="Gene3D" id="3.30.530.20">
    <property type="match status" value="1"/>
</dbReference>
<protein>
    <submittedName>
        <fullName evidence="1">SRPBCC family protein</fullName>
    </submittedName>
</protein>
<dbReference type="InterPro" id="IPR019587">
    <property type="entry name" value="Polyketide_cyclase/dehydratase"/>
</dbReference>
<dbReference type="SUPFAM" id="SSF55961">
    <property type="entry name" value="Bet v1-like"/>
    <property type="match status" value="1"/>
</dbReference>
<sequence length="179" mass="19517">MGIAVIVIVVLLGGVAVLAAAKPDTFRVERSIDIKAPPEKILVFIEDFHRWGLWSPYEKLDPSMQRNFSGAATGKSSVYSWASDGKAGAGRMEITDVSPSRVLIQLDFSKPFESHNLAEFTLTPSGDATNPDTKVIWAMYGPNLFIGKVMSLFFDTDKMIGGDFETGLANLKAQAEKTD</sequence>
<dbReference type="RefSeq" id="WP_320509572.1">
    <property type="nucleotide sequence ID" value="NZ_JAXCLW010000005.1"/>
</dbReference>
<gene>
    <name evidence="1" type="ORF">SMD27_16765</name>
</gene>
<keyword evidence="2" id="KW-1185">Reference proteome</keyword>
<organism evidence="1 2">
    <name type="scientific">Dongia soli</name>
    <dbReference type="NCBI Taxonomy" id="600628"/>
    <lineage>
        <taxon>Bacteria</taxon>
        <taxon>Pseudomonadati</taxon>
        <taxon>Pseudomonadota</taxon>
        <taxon>Alphaproteobacteria</taxon>
        <taxon>Rhodospirillales</taxon>
        <taxon>Dongiaceae</taxon>
        <taxon>Dongia</taxon>
    </lineage>
</organism>
<dbReference type="EMBL" id="JAXCLW010000005">
    <property type="protein sequence ID" value="MDY0884498.1"/>
    <property type="molecule type" value="Genomic_DNA"/>
</dbReference>
<dbReference type="InterPro" id="IPR023393">
    <property type="entry name" value="START-like_dom_sf"/>
</dbReference>
<evidence type="ECO:0000313" key="2">
    <source>
        <dbReference type="Proteomes" id="UP001279642"/>
    </source>
</evidence>
<dbReference type="CDD" id="cd07818">
    <property type="entry name" value="SRPBCC_1"/>
    <property type="match status" value="1"/>
</dbReference>
<reference evidence="1 2" key="1">
    <citation type="journal article" date="2016" name="Antonie Van Leeuwenhoek">
        <title>Dongia soli sp. nov., isolated from soil from Dokdo, Korea.</title>
        <authorList>
            <person name="Kim D.U."/>
            <person name="Lee H."/>
            <person name="Kim H."/>
            <person name="Kim S.G."/>
            <person name="Ka J.O."/>
        </authorList>
    </citation>
    <scope>NUCLEOTIDE SEQUENCE [LARGE SCALE GENOMIC DNA]</scope>
    <source>
        <strain evidence="1 2">D78</strain>
    </source>
</reference>
<dbReference type="Pfam" id="PF10604">
    <property type="entry name" value="Polyketide_cyc2"/>
    <property type="match status" value="1"/>
</dbReference>
<accession>A0ABU5EE56</accession>
<evidence type="ECO:0000313" key="1">
    <source>
        <dbReference type="EMBL" id="MDY0884498.1"/>
    </source>
</evidence>
<proteinExistence type="predicted"/>
<name>A0ABU5EE56_9PROT</name>
<comment type="caution">
    <text evidence="1">The sequence shown here is derived from an EMBL/GenBank/DDBJ whole genome shotgun (WGS) entry which is preliminary data.</text>
</comment>